<dbReference type="InterPro" id="IPR036187">
    <property type="entry name" value="DNA_mismatch_repair_MutS_sf"/>
</dbReference>
<accession>A0A7R9QRD4</accession>
<sequence length="341" mass="38662">MAEENQLDIPQEPTFLAYYRSLGSCPPKTHRLFDRGDYYTLHGLNAEVIAKSFLCTTSAIKYIGSDNQKLPSIAISQARYEPLLRHILIENKERLEVYKKCVKKKSSNDWQLDLKASPGCLGPLEDIIYSTNASIDSRGVCAIQWSNDLKIGVAFIDTTVNEISFCEFEDNEYLSHLESLLVQISPKECLICTHDKQESTSKKLSTILDNNRILVTSVKRNCMNASNLESDLEKVLVKRDNKEIAINSMLEKKSLSREAISGVFDYLNLLGDDSSYESFELKEIDVKEFVKLDATAVHSLDLFPNLLNDSMSMRANRTLFQVLNNCRTLSGQRLLAQLIRQ</sequence>
<dbReference type="Gene3D" id="3.40.1170.10">
    <property type="entry name" value="DNA repair protein MutS, domain I"/>
    <property type="match status" value="1"/>
</dbReference>
<dbReference type="GO" id="GO:0032301">
    <property type="term" value="C:MutSalpha complex"/>
    <property type="evidence" value="ECO:0007669"/>
    <property type="project" value="TreeGrafter"/>
</dbReference>
<evidence type="ECO:0000259" key="2">
    <source>
        <dbReference type="Pfam" id="PF05188"/>
    </source>
</evidence>
<feature type="non-terminal residue" evidence="3">
    <location>
        <position position="1"/>
    </location>
</feature>
<dbReference type="AlphaFoldDB" id="A0A7R9QRD4"/>
<dbReference type="PANTHER" id="PTHR11361:SF35">
    <property type="entry name" value="DNA MISMATCH REPAIR PROTEIN MSH2"/>
    <property type="match status" value="1"/>
</dbReference>
<dbReference type="Pfam" id="PF05188">
    <property type="entry name" value="MutS_II"/>
    <property type="match status" value="1"/>
</dbReference>
<organism evidence="3">
    <name type="scientific">Oppiella nova</name>
    <dbReference type="NCBI Taxonomy" id="334625"/>
    <lineage>
        <taxon>Eukaryota</taxon>
        <taxon>Metazoa</taxon>
        <taxon>Ecdysozoa</taxon>
        <taxon>Arthropoda</taxon>
        <taxon>Chelicerata</taxon>
        <taxon>Arachnida</taxon>
        <taxon>Acari</taxon>
        <taxon>Acariformes</taxon>
        <taxon>Sarcoptiformes</taxon>
        <taxon>Oribatida</taxon>
        <taxon>Brachypylina</taxon>
        <taxon>Oppioidea</taxon>
        <taxon>Oppiidae</taxon>
        <taxon>Oppiella</taxon>
    </lineage>
</organism>
<evidence type="ECO:0000313" key="3">
    <source>
        <dbReference type="EMBL" id="CAD7653895.1"/>
    </source>
</evidence>
<dbReference type="InterPro" id="IPR007860">
    <property type="entry name" value="DNA_mmatch_repair_MutS_con_dom"/>
</dbReference>
<evidence type="ECO:0000259" key="1">
    <source>
        <dbReference type="Pfam" id="PF01624"/>
    </source>
</evidence>
<reference evidence="3" key="1">
    <citation type="submission" date="2020-11" db="EMBL/GenBank/DDBJ databases">
        <authorList>
            <person name="Tran Van P."/>
        </authorList>
    </citation>
    <scope>NUCLEOTIDE SEQUENCE</scope>
</reference>
<dbReference type="GO" id="GO:0005524">
    <property type="term" value="F:ATP binding"/>
    <property type="evidence" value="ECO:0007669"/>
    <property type="project" value="InterPro"/>
</dbReference>
<gene>
    <name evidence="3" type="ORF">ONB1V03_LOCUS10546</name>
</gene>
<feature type="domain" description="DNA mismatch repair protein MutS connector" evidence="2">
    <location>
        <begin position="140"/>
        <end position="270"/>
    </location>
</feature>
<dbReference type="GO" id="GO:0006298">
    <property type="term" value="P:mismatch repair"/>
    <property type="evidence" value="ECO:0007669"/>
    <property type="project" value="InterPro"/>
</dbReference>
<dbReference type="InterPro" id="IPR036678">
    <property type="entry name" value="MutS_con_dom_sf"/>
</dbReference>
<dbReference type="EMBL" id="OC922047">
    <property type="protein sequence ID" value="CAD7653895.1"/>
    <property type="molecule type" value="Genomic_DNA"/>
</dbReference>
<dbReference type="InterPro" id="IPR007695">
    <property type="entry name" value="DNA_mismatch_repair_MutS-lik_N"/>
</dbReference>
<protein>
    <submittedName>
        <fullName evidence="3">Uncharacterized protein</fullName>
    </submittedName>
</protein>
<evidence type="ECO:0000313" key="4">
    <source>
        <dbReference type="Proteomes" id="UP000728032"/>
    </source>
</evidence>
<dbReference type="OrthoDB" id="6499878at2759"/>
<dbReference type="PANTHER" id="PTHR11361">
    <property type="entry name" value="DNA MISMATCH REPAIR PROTEIN MUTS FAMILY MEMBER"/>
    <property type="match status" value="1"/>
</dbReference>
<dbReference type="SUPFAM" id="SSF53150">
    <property type="entry name" value="DNA repair protein MutS, domain II"/>
    <property type="match status" value="1"/>
</dbReference>
<dbReference type="GO" id="GO:0140664">
    <property type="term" value="F:ATP-dependent DNA damage sensor activity"/>
    <property type="evidence" value="ECO:0007669"/>
    <property type="project" value="InterPro"/>
</dbReference>
<dbReference type="GO" id="GO:0030983">
    <property type="term" value="F:mismatched DNA binding"/>
    <property type="evidence" value="ECO:0007669"/>
    <property type="project" value="InterPro"/>
</dbReference>
<dbReference type="SUPFAM" id="SSF48334">
    <property type="entry name" value="DNA repair protein MutS, domain III"/>
    <property type="match status" value="1"/>
</dbReference>
<name>A0A7R9QRD4_9ACAR</name>
<dbReference type="Proteomes" id="UP000728032">
    <property type="component" value="Unassembled WGS sequence"/>
</dbReference>
<feature type="domain" description="DNA mismatch repair protein MutS-like N-terminal" evidence="1">
    <location>
        <begin position="15"/>
        <end position="121"/>
    </location>
</feature>
<dbReference type="GO" id="GO:0006312">
    <property type="term" value="P:mitotic recombination"/>
    <property type="evidence" value="ECO:0007669"/>
    <property type="project" value="TreeGrafter"/>
</dbReference>
<dbReference type="InterPro" id="IPR016151">
    <property type="entry name" value="DNA_mismatch_repair_MutS_N"/>
</dbReference>
<keyword evidence="4" id="KW-1185">Reference proteome</keyword>
<dbReference type="Pfam" id="PF01624">
    <property type="entry name" value="MutS_I"/>
    <property type="match status" value="1"/>
</dbReference>
<dbReference type="Gene3D" id="3.30.420.110">
    <property type="entry name" value="MutS, connector domain"/>
    <property type="match status" value="1"/>
</dbReference>
<dbReference type="Gene3D" id="6.10.140.80">
    <property type="match status" value="1"/>
</dbReference>
<dbReference type="EMBL" id="CAJPVJ010007222">
    <property type="protein sequence ID" value="CAG2171082.1"/>
    <property type="molecule type" value="Genomic_DNA"/>
</dbReference>
<dbReference type="InterPro" id="IPR045076">
    <property type="entry name" value="MutS"/>
</dbReference>
<proteinExistence type="predicted"/>